<accession>A0A9E9NSM9</accession>
<evidence type="ECO:0000256" key="2">
    <source>
        <dbReference type="ARBA" id="ARBA00022692"/>
    </source>
</evidence>
<name>A0A9E9NSM9_9BURK</name>
<sequence>MLVFLTMLAMGGLIGFVGAGGAGVVIAVLTLVFGIPIHTAVGTSLAAMIFTTLAGAFSHFREGNLNIKVGATVGIAGAAGAFIGSKISTLLPATELKYCTATMLVASAVLVYTRLTWPDLPLFHTKEGQKPVTDGGRFWILATLAGIGNGLLSGTFGFGAAQFIQLSLLIFFAMPLFQSVGTTMLIILPIATFGGFGYLLSGYLDFMLFIQVLLGLMTGAYVGAKFTRHAPRWFLKWMMVLLPGVAGVLMIVMNR</sequence>
<keyword evidence="4 5" id="KW-0472">Membrane</keyword>
<feature type="transmembrane region" description="Helical" evidence="5">
    <location>
        <begin position="203"/>
        <end position="222"/>
    </location>
</feature>
<keyword evidence="5" id="KW-1003">Cell membrane</keyword>
<evidence type="ECO:0000256" key="4">
    <source>
        <dbReference type="ARBA" id="ARBA00023136"/>
    </source>
</evidence>
<feature type="transmembrane region" description="Helical" evidence="5">
    <location>
        <begin position="96"/>
        <end position="117"/>
    </location>
</feature>
<organism evidence="6">
    <name type="scientific">Oxalobacter aliiformigenes</name>
    <dbReference type="NCBI Taxonomy" id="2946593"/>
    <lineage>
        <taxon>Bacteria</taxon>
        <taxon>Pseudomonadati</taxon>
        <taxon>Pseudomonadota</taxon>
        <taxon>Betaproteobacteria</taxon>
        <taxon>Burkholderiales</taxon>
        <taxon>Oxalobacteraceae</taxon>
        <taxon>Oxalobacter</taxon>
    </lineage>
</organism>
<evidence type="ECO:0000256" key="3">
    <source>
        <dbReference type="ARBA" id="ARBA00022989"/>
    </source>
</evidence>
<evidence type="ECO:0000313" key="6">
    <source>
        <dbReference type="EMBL" id="WAV90496.1"/>
    </source>
</evidence>
<dbReference type="EMBL" id="CP098251">
    <property type="protein sequence ID" value="WAV90496.1"/>
    <property type="molecule type" value="Genomic_DNA"/>
</dbReference>
<dbReference type="PANTHER" id="PTHR43701:SF2">
    <property type="entry name" value="MEMBRANE TRANSPORTER PROTEIN YJNA-RELATED"/>
    <property type="match status" value="1"/>
</dbReference>
<dbReference type="RefSeq" id="WP_269282425.1">
    <property type="nucleotide sequence ID" value="NZ_CP098251.1"/>
</dbReference>
<dbReference type="AlphaFoldDB" id="A0A9E9NSM9"/>
<keyword evidence="2 5" id="KW-0812">Transmembrane</keyword>
<dbReference type="PANTHER" id="PTHR43701">
    <property type="entry name" value="MEMBRANE TRANSPORTER PROTEIN MJ0441-RELATED"/>
    <property type="match status" value="1"/>
</dbReference>
<gene>
    <name evidence="6" type="ORF">NB646_06375</name>
</gene>
<dbReference type="InterPro" id="IPR002781">
    <property type="entry name" value="TM_pro_TauE-like"/>
</dbReference>
<feature type="transmembrane region" description="Helical" evidence="5">
    <location>
        <begin position="65"/>
        <end position="84"/>
    </location>
</feature>
<dbReference type="GO" id="GO:0005886">
    <property type="term" value="C:plasma membrane"/>
    <property type="evidence" value="ECO:0007669"/>
    <property type="project" value="UniProtKB-SubCell"/>
</dbReference>
<feature type="transmembrane region" description="Helical" evidence="5">
    <location>
        <begin position="168"/>
        <end position="191"/>
    </location>
</feature>
<evidence type="ECO:0000256" key="5">
    <source>
        <dbReference type="RuleBase" id="RU363041"/>
    </source>
</evidence>
<protein>
    <recommendedName>
        <fullName evidence="5">Probable membrane transporter protein</fullName>
    </recommendedName>
</protein>
<reference evidence="6" key="1">
    <citation type="journal article" date="2022" name="Front. Microbiol.">
        <title>New perspectives on an old grouping: The genomic and phenotypic variability of Oxalobacter formigenes and the implications for calcium oxalate stone prevention.</title>
        <authorList>
            <person name="Chmiel J.A."/>
            <person name="Carr C."/>
            <person name="Stuivenberg G.A."/>
            <person name="Venema R."/>
            <person name="Chanyi R.M."/>
            <person name="Al K.F."/>
            <person name="Giguere D."/>
            <person name="Say H."/>
            <person name="Akouris P.P."/>
            <person name="Dominguez Romero S.A."/>
            <person name="Kwong A."/>
            <person name="Tai V."/>
            <person name="Koval S.F."/>
            <person name="Razvi H."/>
            <person name="Bjazevic J."/>
            <person name="Burton J.P."/>
        </authorList>
    </citation>
    <scope>NUCLEOTIDE SEQUENCE</scope>
    <source>
        <strain evidence="6">OxK</strain>
    </source>
</reference>
<keyword evidence="3 5" id="KW-1133">Transmembrane helix</keyword>
<proteinExistence type="inferred from homology"/>
<feature type="transmembrane region" description="Helical" evidence="5">
    <location>
        <begin position="40"/>
        <end position="59"/>
    </location>
</feature>
<evidence type="ECO:0000256" key="1">
    <source>
        <dbReference type="ARBA" id="ARBA00004141"/>
    </source>
</evidence>
<feature type="transmembrane region" description="Helical" evidence="5">
    <location>
        <begin position="137"/>
        <end position="161"/>
    </location>
</feature>
<dbReference type="Pfam" id="PF01925">
    <property type="entry name" value="TauE"/>
    <property type="match status" value="1"/>
</dbReference>
<feature type="transmembrane region" description="Helical" evidence="5">
    <location>
        <begin position="234"/>
        <end position="253"/>
    </location>
</feature>
<comment type="subcellular location">
    <subcellularLocation>
        <location evidence="5">Cell membrane</location>
        <topology evidence="5">Multi-pass membrane protein</topology>
    </subcellularLocation>
    <subcellularLocation>
        <location evidence="1">Membrane</location>
        <topology evidence="1">Multi-pass membrane protein</topology>
    </subcellularLocation>
</comment>
<feature type="transmembrane region" description="Helical" evidence="5">
    <location>
        <begin position="12"/>
        <end position="33"/>
    </location>
</feature>
<dbReference type="InterPro" id="IPR051598">
    <property type="entry name" value="TSUP/Inactive_protease-like"/>
</dbReference>
<dbReference type="Proteomes" id="UP001164819">
    <property type="component" value="Chromosome"/>
</dbReference>
<comment type="similarity">
    <text evidence="5">Belongs to the 4-toluene sulfonate uptake permease (TSUP) (TC 2.A.102) family.</text>
</comment>